<protein>
    <recommendedName>
        <fullName evidence="1">ESAT-6-like protein</fullName>
    </recommendedName>
</protein>
<dbReference type="RefSeq" id="WP_327097732.1">
    <property type="nucleotide sequence ID" value="NZ_CP109149.1"/>
</dbReference>
<sequence length="104" mass="11329">MTTGDPSLNVVPDEVKAIGKFAYNIAEQLKSGSTSLDREVQALFGTWRGSAADAYRTGWDEMQDGALKMWDSLTDLAEKLGVTAATYQDRDSTNASSYNSLQLD</sequence>
<dbReference type="Proteomes" id="UP001432062">
    <property type="component" value="Chromosome"/>
</dbReference>
<dbReference type="Pfam" id="PF06013">
    <property type="entry name" value="WXG100"/>
    <property type="match status" value="1"/>
</dbReference>
<evidence type="ECO:0000313" key="3">
    <source>
        <dbReference type="Proteomes" id="UP001432062"/>
    </source>
</evidence>
<dbReference type="InterPro" id="IPR010310">
    <property type="entry name" value="T7SS_ESAT-6-like"/>
</dbReference>
<dbReference type="EMBL" id="CP109441">
    <property type="protein sequence ID" value="WUV44321.1"/>
    <property type="molecule type" value="Genomic_DNA"/>
</dbReference>
<evidence type="ECO:0000313" key="2">
    <source>
        <dbReference type="EMBL" id="WUV44321.1"/>
    </source>
</evidence>
<dbReference type="NCBIfam" id="TIGR03930">
    <property type="entry name" value="WXG100_ESAT6"/>
    <property type="match status" value="1"/>
</dbReference>
<evidence type="ECO:0000256" key="1">
    <source>
        <dbReference type="RuleBase" id="RU362001"/>
    </source>
</evidence>
<name>A0ABZ1YPY6_9NOCA</name>
<proteinExistence type="inferred from homology"/>
<gene>
    <name evidence="2" type="ORF">OG563_34890</name>
</gene>
<dbReference type="SUPFAM" id="SSF140453">
    <property type="entry name" value="EsxAB dimer-like"/>
    <property type="match status" value="1"/>
</dbReference>
<dbReference type="Gene3D" id="1.10.287.1060">
    <property type="entry name" value="ESAT-6-like"/>
    <property type="match status" value="1"/>
</dbReference>
<comment type="similarity">
    <text evidence="1">Belongs to the WXG100 family.</text>
</comment>
<reference evidence="2" key="1">
    <citation type="submission" date="2022-10" db="EMBL/GenBank/DDBJ databases">
        <title>The complete genomes of actinobacterial strains from the NBC collection.</title>
        <authorList>
            <person name="Joergensen T.S."/>
            <person name="Alvarez Arevalo M."/>
            <person name="Sterndorff E.B."/>
            <person name="Faurdal D."/>
            <person name="Vuksanovic O."/>
            <person name="Mourched A.-S."/>
            <person name="Charusanti P."/>
            <person name="Shaw S."/>
            <person name="Blin K."/>
            <person name="Weber T."/>
        </authorList>
    </citation>
    <scope>NUCLEOTIDE SEQUENCE</scope>
    <source>
        <strain evidence="2">NBC_01482</strain>
    </source>
</reference>
<accession>A0ABZ1YPY6</accession>
<organism evidence="2 3">
    <name type="scientific">Nocardia vinacea</name>
    <dbReference type="NCBI Taxonomy" id="96468"/>
    <lineage>
        <taxon>Bacteria</taxon>
        <taxon>Bacillati</taxon>
        <taxon>Actinomycetota</taxon>
        <taxon>Actinomycetes</taxon>
        <taxon>Mycobacteriales</taxon>
        <taxon>Nocardiaceae</taxon>
        <taxon>Nocardia</taxon>
    </lineage>
</organism>
<keyword evidence="3" id="KW-1185">Reference proteome</keyword>
<dbReference type="InterPro" id="IPR036689">
    <property type="entry name" value="ESAT-6-like_sf"/>
</dbReference>